<feature type="domain" description="DUF1232" evidence="5">
    <location>
        <begin position="31"/>
        <end position="65"/>
    </location>
</feature>
<evidence type="ECO:0000256" key="4">
    <source>
        <dbReference type="ARBA" id="ARBA00023136"/>
    </source>
</evidence>
<evidence type="ECO:0000256" key="1">
    <source>
        <dbReference type="ARBA" id="ARBA00004127"/>
    </source>
</evidence>
<gene>
    <name evidence="6" type="ORF">EBQ26_08280</name>
</gene>
<reference evidence="6 7" key="1">
    <citation type="submission" date="2018-10" db="EMBL/GenBank/DDBJ databases">
        <title>Comamonadaceae CDC group NO-1 genome sequencing and assembly.</title>
        <authorList>
            <person name="Bernier A.-M."/>
            <person name="Bernard K."/>
        </authorList>
    </citation>
    <scope>NUCLEOTIDE SEQUENCE [LARGE SCALE GENOMIC DNA]</scope>
    <source>
        <strain evidence="6 7">NML970147</strain>
    </source>
</reference>
<name>A0A3M6Q349_9BURK</name>
<evidence type="ECO:0000259" key="5">
    <source>
        <dbReference type="Pfam" id="PF06803"/>
    </source>
</evidence>
<protein>
    <submittedName>
        <fullName evidence="6">DUF1232 domain-containing protein</fullName>
    </submittedName>
</protein>
<keyword evidence="3" id="KW-1133">Transmembrane helix</keyword>
<dbReference type="AlphaFoldDB" id="A0A3M6Q349"/>
<dbReference type="GO" id="GO:0012505">
    <property type="term" value="C:endomembrane system"/>
    <property type="evidence" value="ECO:0007669"/>
    <property type="project" value="UniProtKB-SubCell"/>
</dbReference>
<dbReference type="InterPro" id="IPR010652">
    <property type="entry name" value="DUF1232"/>
</dbReference>
<keyword evidence="2" id="KW-0812">Transmembrane</keyword>
<evidence type="ECO:0000256" key="2">
    <source>
        <dbReference type="ARBA" id="ARBA00022692"/>
    </source>
</evidence>
<keyword evidence="4" id="KW-0472">Membrane</keyword>
<comment type="subcellular location">
    <subcellularLocation>
        <location evidence="1">Endomembrane system</location>
        <topology evidence="1">Multi-pass membrane protein</topology>
    </subcellularLocation>
</comment>
<evidence type="ECO:0000256" key="3">
    <source>
        <dbReference type="ARBA" id="ARBA00022989"/>
    </source>
</evidence>
<proteinExistence type="predicted"/>
<accession>A0A3M6Q349</accession>
<comment type="caution">
    <text evidence="6">The sequence shown here is derived from an EMBL/GenBank/DDBJ whole genome shotgun (WGS) entry which is preliminary data.</text>
</comment>
<evidence type="ECO:0000313" key="6">
    <source>
        <dbReference type="EMBL" id="RMW97649.1"/>
    </source>
</evidence>
<evidence type="ECO:0000313" key="7">
    <source>
        <dbReference type="Proteomes" id="UP000267521"/>
    </source>
</evidence>
<dbReference type="RefSeq" id="WP_122238547.1">
    <property type="nucleotide sequence ID" value="NZ_RDQM01000009.1"/>
</dbReference>
<dbReference type="EMBL" id="RDQM01000009">
    <property type="protein sequence ID" value="RMW97649.1"/>
    <property type="molecule type" value="Genomic_DNA"/>
</dbReference>
<dbReference type="Proteomes" id="UP000267521">
    <property type="component" value="Unassembled WGS sequence"/>
</dbReference>
<sequence length="92" mass="10575">MWKLARIFALFRKELLLAWNVLRDARTPWLAKLTTALAVLYVVMPIDVVSDFIPILGWLDDGLIAWLLLRLAFKLLPPQLHAALRAKSGRRI</sequence>
<dbReference type="Pfam" id="PF06803">
    <property type="entry name" value="DUF1232"/>
    <property type="match status" value="1"/>
</dbReference>
<organism evidence="6 7">
    <name type="scientific">Allofranklinella schreckenbergeri</name>
    <dbReference type="NCBI Taxonomy" id="1076744"/>
    <lineage>
        <taxon>Bacteria</taxon>
        <taxon>Pseudomonadati</taxon>
        <taxon>Pseudomonadota</taxon>
        <taxon>Betaproteobacteria</taxon>
        <taxon>Burkholderiales</taxon>
        <taxon>Comamonadaceae</taxon>
        <taxon>Allofranklinella</taxon>
    </lineage>
</organism>